<keyword evidence="1" id="KW-1133">Transmembrane helix</keyword>
<keyword evidence="1" id="KW-0472">Membrane</keyword>
<dbReference type="Proteomes" id="UP001607302">
    <property type="component" value="Unassembled WGS sequence"/>
</dbReference>
<evidence type="ECO:0000313" key="2">
    <source>
        <dbReference type="EMBL" id="KAL2737053.1"/>
    </source>
</evidence>
<dbReference type="EMBL" id="JAUDFV010000032">
    <property type="protein sequence ID" value="KAL2737053.1"/>
    <property type="molecule type" value="Genomic_DNA"/>
</dbReference>
<gene>
    <name evidence="2" type="ORF">V1478_002178</name>
</gene>
<dbReference type="AlphaFoldDB" id="A0ABD2BW96"/>
<evidence type="ECO:0000256" key="1">
    <source>
        <dbReference type="SAM" id="Phobius"/>
    </source>
</evidence>
<feature type="transmembrane region" description="Helical" evidence="1">
    <location>
        <begin position="32"/>
        <end position="52"/>
    </location>
</feature>
<name>A0ABD2BW96_VESSQ</name>
<reference evidence="2 3" key="1">
    <citation type="journal article" date="2024" name="Ann. Entomol. Soc. Am.">
        <title>Genomic analyses of the southern and eastern yellowjacket wasps (Hymenoptera: Vespidae) reveal evolutionary signatures of social life.</title>
        <authorList>
            <person name="Catto M.A."/>
            <person name="Caine P.B."/>
            <person name="Orr S.E."/>
            <person name="Hunt B.G."/>
            <person name="Goodisman M.A.D."/>
        </authorList>
    </citation>
    <scope>NUCLEOTIDE SEQUENCE [LARGE SCALE GENOMIC DNA]</scope>
    <source>
        <strain evidence="2">233</strain>
        <tissue evidence="2">Head and thorax</tissue>
    </source>
</reference>
<proteinExistence type="predicted"/>
<keyword evidence="3" id="KW-1185">Reference proteome</keyword>
<sequence length="79" mass="8921">MTIINNITNETIKLGKKVSSYYNIKLSALFDFLLISIVNFITISCVTIIHISKYNLINPGKMFLRILQADDITLGDVLD</sequence>
<organism evidence="2 3">
    <name type="scientific">Vespula squamosa</name>
    <name type="common">Southern yellow jacket</name>
    <name type="synonym">Wasp</name>
    <dbReference type="NCBI Taxonomy" id="30214"/>
    <lineage>
        <taxon>Eukaryota</taxon>
        <taxon>Metazoa</taxon>
        <taxon>Ecdysozoa</taxon>
        <taxon>Arthropoda</taxon>
        <taxon>Hexapoda</taxon>
        <taxon>Insecta</taxon>
        <taxon>Pterygota</taxon>
        <taxon>Neoptera</taxon>
        <taxon>Endopterygota</taxon>
        <taxon>Hymenoptera</taxon>
        <taxon>Apocrita</taxon>
        <taxon>Aculeata</taxon>
        <taxon>Vespoidea</taxon>
        <taxon>Vespidae</taxon>
        <taxon>Vespinae</taxon>
        <taxon>Vespula</taxon>
    </lineage>
</organism>
<keyword evidence="1" id="KW-0812">Transmembrane</keyword>
<comment type="caution">
    <text evidence="2">The sequence shown here is derived from an EMBL/GenBank/DDBJ whole genome shotgun (WGS) entry which is preliminary data.</text>
</comment>
<evidence type="ECO:0000313" key="3">
    <source>
        <dbReference type="Proteomes" id="UP001607302"/>
    </source>
</evidence>
<accession>A0ABD2BW96</accession>
<protein>
    <submittedName>
        <fullName evidence="2">Uncharacterized protein</fullName>
    </submittedName>
</protein>